<keyword evidence="2" id="KW-1185">Reference proteome</keyword>
<feature type="non-terminal residue" evidence="1">
    <location>
        <position position="1"/>
    </location>
</feature>
<organism evidence="1 2">
    <name type="scientific">Racocetra persica</name>
    <dbReference type="NCBI Taxonomy" id="160502"/>
    <lineage>
        <taxon>Eukaryota</taxon>
        <taxon>Fungi</taxon>
        <taxon>Fungi incertae sedis</taxon>
        <taxon>Mucoromycota</taxon>
        <taxon>Glomeromycotina</taxon>
        <taxon>Glomeromycetes</taxon>
        <taxon>Diversisporales</taxon>
        <taxon>Gigasporaceae</taxon>
        <taxon>Racocetra</taxon>
    </lineage>
</organism>
<proteinExistence type="predicted"/>
<comment type="caution">
    <text evidence="1">The sequence shown here is derived from an EMBL/GenBank/DDBJ whole genome shotgun (WGS) entry which is preliminary data.</text>
</comment>
<dbReference type="Proteomes" id="UP000789920">
    <property type="component" value="Unassembled WGS sequence"/>
</dbReference>
<reference evidence="1" key="1">
    <citation type="submission" date="2021-06" db="EMBL/GenBank/DDBJ databases">
        <authorList>
            <person name="Kallberg Y."/>
            <person name="Tangrot J."/>
            <person name="Rosling A."/>
        </authorList>
    </citation>
    <scope>NUCLEOTIDE SEQUENCE</scope>
    <source>
        <strain evidence="1">MA461A</strain>
    </source>
</reference>
<name>A0ACA9QCZ7_9GLOM</name>
<evidence type="ECO:0000313" key="1">
    <source>
        <dbReference type="EMBL" id="CAG8746411.1"/>
    </source>
</evidence>
<feature type="non-terminal residue" evidence="1">
    <location>
        <position position="239"/>
    </location>
</feature>
<protein>
    <submittedName>
        <fullName evidence="1">33137_t:CDS:1</fullName>
    </submittedName>
</protein>
<accession>A0ACA9QCZ7</accession>
<sequence length="239" mass="26264">TIYNINAYPNYKKLPTTNLVKSTDTNAMDWVYWVSKLRKTAINKYKDRVSTSNPTTSNHETSSDNPDIAYYVKILIGNQEFTVQLDTGSSSLWVPNKDCTSSACKKHAGFDSSSSPTFKPEGNPWSIQYGIGSASGITGIDSVKIGNFIADNQIFGLANQETDDFKQDVFDGILGLAFDNVNVLDDGAPTLISTLINQNEIDPIFSFHFQHSSKSDDQGTFTLGGVDKSKFIGEITFNP</sequence>
<dbReference type="EMBL" id="CAJVQC010030715">
    <property type="protein sequence ID" value="CAG8746411.1"/>
    <property type="molecule type" value="Genomic_DNA"/>
</dbReference>
<evidence type="ECO:0000313" key="2">
    <source>
        <dbReference type="Proteomes" id="UP000789920"/>
    </source>
</evidence>
<gene>
    <name evidence="1" type="ORF">RPERSI_LOCUS13709</name>
</gene>